<sequence>MVLDSEFRKLLERELSKSLEIISKENTDFKEIWKCTHENDFLYGWHMGRADDFCRNQFFLHYHKAPEKDDMKEIQKIMFKHAKDFREQLETSD</sequence>
<protein>
    <submittedName>
        <fullName evidence="1">Uncharacterized protein</fullName>
    </submittedName>
</protein>
<proteinExistence type="predicted"/>
<reference evidence="1" key="1">
    <citation type="journal article" date="2015" name="Nature">
        <title>Complex archaea that bridge the gap between prokaryotes and eukaryotes.</title>
        <authorList>
            <person name="Spang A."/>
            <person name="Saw J.H."/>
            <person name="Jorgensen S.L."/>
            <person name="Zaremba-Niedzwiedzka K."/>
            <person name="Martijn J."/>
            <person name="Lind A.E."/>
            <person name="van Eijk R."/>
            <person name="Schleper C."/>
            <person name="Guy L."/>
            <person name="Ettema T.J."/>
        </authorList>
    </citation>
    <scope>NUCLEOTIDE SEQUENCE</scope>
</reference>
<gene>
    <name evidence="1" type="ORF">LCGC14_1975080</name>
</gene>
<name>A0A0F9FAK9_9ZZZZ</name>
<dbReference type="EMBL" id="LAZR01021986">
    <property type="protein sequence ID" value="KKL83404.1"/>
    <property type="molecule type" value="Genomic_DNA"/>
</dbReference>
<organism evidence="1">
    <name type="scientific">marine sediment metagenome</name>
    <dbReference type="NCBI Taxonomy" id="412755"/>
    <lineage>
        <taxon>unclassified sequences</taxon>
        <taxon>metagenomes</taxon>
        <taxon>ecological metagenomes</taxon>
    </lineage>
</organism>
<evidence type="ECO:0000313" key="1">
    <source>
        <dbReference type="EMBL" id="KKL83404.1"/>
    </source>
</evidence>
<accession>A0A0F9FAK9</accession>
<dbReference type="AlphaFoldDB" id="A0A0F9FAK9"/>
<comment type="caution">
    <text evidence="1">The sequence shown here is derived from an EMBL/GenBank/DDBJ whole genome shotgun (WGS) entry which is preliminary data.</text>
</comment>